<dbReference type="SMART" id="SM00382">
    <property type="entry name" value="AAA"/>
    <property type="match status" value="1"/>
</dbReference>
<feature type="transmembrane region" description="Helical" evidence="9">
    <location>
        <begin position="238"/>
        <end position="265"/>
    </location>
</feature>
<reference evidence="12" key="2">
    <citation type="journal article" date="2021" name="PeerJ">
        <title>Extensive microbial diversity within the chicken gut microbiome revealed by metagenomics and culture.</title>
        <authorList>
            <person name="Gilroy R."/>
            <person name="Ravi A."/>
            <person name="Getino M."/>
            <person name="Pursley I."/>
            <person name="Horton D.L."/>
            <person name="Alikhan N.F."/>
            <person name="Baker D."/>
            <person name="Gharbi K."/>
            <person name="Hall N."/>
            <person name="Watson M."/>
            <person name="Adriaenssens E.M."/>
            <person name="Foster-Nyarko E."/>
            <person name="Jarju S."/>
            <person name="Secka A."/>
            <person name="Antonio M."/>
            <person name="Oren A."/>
            <person name="Chaudhuri R.R."/>
            <person name="La Ragione R."/>
            <person name="Hildebrand F."/>
            <person name="Pallen M.J."/>
        </authorList>
    </citation>
    <scope>NUCLEOTIDE SEQUENCE</scope>
    <source>
        <strain evidence="12">ChiGjej3B3-7149</strain>
    </source>
</reference>
<dbReference type="InterPro" id="IPR027417">
    <property type="entry name" value="P-loop_NTPase"/>
</dbReference>
<dbReference type="PROSITE" id="PS50893">
    <property type="entry name" value="ABC_TRANSPORTER_2"/>
    <property type="match status" value="1"/>
</dbReference>
<evidence type="ECO:0000313" key="13">
    <source>
        <dbReference type="Proteomes" id="UP000824238"/>
    </source>
</evidence>
<feature type="domain" description="ABC transporter" evidence="10">
    <location>
        <begin position="336"/>
        <end position="573"/>
    </location>
</feature>
<dbReference type="PROSITE" id="PS50929">
    <property type="entry name" value="ABC_TM1F"/>
    <property type="match status" value="1"/>
</dbReference>
<dbReference type="Gene3D" id="3.40.50.300">
    <property type="entry name" value="P-loop containing nucleotide triphosphate hydrolases"/>
    <property type="match status" value="1"/>
</dbReference>
<dbReference type="CDD" id="cd18548">
    <property type="entry name" value="ABC_6TM_Tm287_like"/>
    <property type="match status" value="1"/>
</dbReference>
<protein>
    <submittedName>
        <fullName evidence="12">ABC transporter ATP-binding protein</fullName>
    </submittedName>
</protein>
<dbReference type="SUPFAM" id="SSF52540">
    <property type="entry name" value="P-loop containing nucleoside triphosphate hydrolases"/>
    <property type="match status" value="1"/>
</dbReference>
<dbReference type="InterPro" id="IPR011527">
    <property type="entry name" value="ABC1_TM_dom"/>
</dbReference>
<feature type="transmembrane region" description="Helical" evidence="9">
    <location>
        <begin position="135"/>
        <end position="154"/>
    </location>
</feature>
<evidence type="ECO:0000259" key="11">
    <source>
        <dbReference type="PROSITE" id="PS50929"/>
    </source>
</evidence>
<feature type="domain" description="ABC transmembrane type-1" evidence="11">
    <location>
        <begin position="21"/>
        <end position="300"/>
    </location>
</feature>
<dbReference type="GO" id="GO:0005524">
    <property type="term" value="F:ATP binding"/>
    <property type="evidence" value="ECO:0007669"/>
    <property type="project" value="UniProtKB-KW"/>
</dbReference>
<keyword evidence="4 9" id="KW-0812">Transmembrane</keyword>
<dbReference type="Pfam" id="PF00005">
    <property type="entry name" value="ABC_tran"/>
    <property type="match status" value="1"/>
</dbReference>
<keyword evidence="8 9" id="KW-0472">Membrane</keyword>
<evidence type="ECO:0000313" key="12">
    <source>
        <dbReference type="EMBL" id="HIR55252.1"/>
    </source>
</evidence>
<keyword evidence="7 9" id="KW-1133">Transmembrane helix</keyword>
<evidence type="ECO:0000256" key="1">
    <source>
        <dbReference type="ARBA" id="ARBA00004651"/>
    </source>
</evidence>
<gene>
    <name evidence="12" type="ORF">IAD36_06660</name>
</gene>
<evidence type="ECO:0000256" key="4">
    <source>
        <dbReference type="ARBA" id="ARBA00022692"/>
    </source>
</evidence>
<feature type="transmembrane region" description="Helical" evidence="9">
    <location>
        <begin position="277"/>
        <end position="298"/>
    </location>
</feature>
<dbReference type="InterPro" id="IPR003439">
    <property type="entry name" value="ABC_transporter-like_ATP-bd"/>
</dbReference>
<keyword evidence="2" id="KW-0813">Transport</keyword>
<keyword evidence="6 12" id="KW-0067">ATP-binding</keyword>
<dbReference type="PROSITE" id="PS00211">
    <property type="entry name" value="ABC_TRANSPORTER_1"/>
    <property type="match status" value="1"/>
</dbReference>
<sequence length="582" mass="64050">MLKLFTKHIKGYEKDAIKSPLFIAIEAICELFLPLLMADIIDVGINGDGGMPFIWKAGLGMLALSVLSLYSGMTAAKSSSIASQGLGRNLRHEMFAKIQDFSFADIDRFSSASLITRLTNDVNTIQMTTMMCLRMLVRAPVQLLSALVVCLTMNARLTLVIAVVIPVMCLLLWLIMRACERLFTRFQQKIDALNDTVQENLIGIRVVKAFVRGDFERKKFKKSNDELRDAGLAAVMRVILISPVMMLSMYAAILGVMWFGGGFVARGELLPGELYAFFSYIVQVLMSVLMVGMCLLMLTRAVACARRVSEVLEAEPDISDSPDCGSRELPESRGRVEFKNVNFKYSASGTGDDVLHGIDLTVEPGQFVAIVGGTGTGKSTLVNLIPRFYDVTAGQVLVDGVDVRDYPLAELRNRIGMVLQTNVLFSGTVKENLLWGRADATDEELVQAAKDAQAYDFIQAMPQGFDTWLDQGGVNVSGGQKQRLCIARAMLRHPAILILDDSTSAVDSATEAEIRRSFSENLKDTTVIIIAQRISSVRYADKIVVLDDDHIAAEGTHDELMATCDIYREIYQSQQEGAIDNG</sequence>
<dbReference type="PANTHER" id="PTHR43394:SF1">
    <property type="entry name" value="ATP-BINDING CASSETTE SUB-FAMILY B MEMBER 10, MITOCHONDRIAL"/>
    <property type="match status" value="1"/>
</dbReference>
<keyword evidence="5" id="KW-0547">Nucleotide-binding</keyword>
<accession>A0A9D1IZC4</accession>
<comment type="subcellular location">
    <subcellularLocation>
        <location evidence="1">Cell membrane</location>
        <topology evidence="1">Multi-pass membrane protein</topology>
    </subcellularLocation>
</comment>
<dbReference type="InterPro" id="IPR039421">
    <property type="entry name" value="Type_1_exporter"/>
</dbReference>
<dbReference type="Proteomes" id="UP000824238">
    <property type="component" value="Unassembled WGS sequence"/>
</dbReference>
<dbReference type="GO" id="GO:0016887">
    <property type="term" value="F:ATP hydrolysis activity"/>
    <property type="evidence" value="ECO:0007669"/>
    <property type="project" value="InterPro"/>
</dbReference>
<dbReference type="Pfam" id="PF00664">
    <property type="entry name" value="ABC_membrane"/>
    <property type="match status" value="1"/>
</dbReference>
<dbReference type="AlphaFoldDB" id="A0A9D1IZC4"/>
<evidence type="ECO:0000256" key="6">
    <source>
        <dbReference type="ARBA" id="ARBA00022840"/>
    </source>
</evidence>
<evidence type="ECO:0000256" key="2">
    <source>
        <dbReference type="ARBA" id="ARBA00022448"/>
    </source>
</evidence>
<keyword evidence="3" id="KW-1003">Cell membrane</keyword>
<evidence type="ECO:0000256" key="9">
    <source>
        <dbReference type="SAM" id="Phobius"/>
    </source>
</evidence>
<feature type="transmembrane region" description="Helical" evidence="9">
    <location>
        <begin position="53"/>
        <end position="70"/>
    </location>
</feature>
<dbReference type="FunFam" id="3.40.50.300:FF:000221">
    <property type="entry name" value="Multidrug ABC transporter ATP-binding protein"/>
    <property type="match status" value="1"/>
</dbReference>
<dbReference type="InterPro" id="IPR003593">
    <property type="entry name" value="AAA+_ATPase"/>
</dbReference>
<evidence type="ECO:0000256" key="7">
    <source>
        <dbReference type="ARBA" id="ARBA00022989"/>
    </source>
</evidence>
<dbReference type="InterPro" id="IPR017871">
    <property type="entry name" value="ABC_transporter-like_CS"/>
</dbReference>
<reference evidence="12" key="1">
    <citation type="submission" date="2020-10" db="EMBL/GenBank/DDBJ databases">
        <authorList>
            <person name="Gilroy R."/>
        </authorList>
    </citation>
    <scope>NUCLEOTIDE SEQUENCE</scope>
    <source>
        <strain evidence="12">ChiGjej3B3-7149</strain>
    </source>
</reference>
<dbReference type="GO" id="GO:0015421">
    <property type="term" value="F:ABC-type oligopeptide transporter activity"/>
    <property type="evidence" value="ECO:0007669"/>
    <property type="project" value="TreeGrafter"/>
</dbReference>
<dbReference type="PROSITE" id="PS50096">
    <property type="entry name" value="IQ"/>
    <property type="match status" value="1"/>
</dbReference>
<comment type="caution">
    <text evidence="12">The sequence shown here is derived from an EMBL/GenBank/DDBJ whole genome shotgun (WGS) entry which is preliminary data.</text>
</comment>
<evidence type="ECO:0000256" key="3">
    <source>
        <dbReference type="ARBA" id="ARBA00022475"/>
    </source>
</evidence>
<dbReference type="InterPro" id="IPR036640">
    <property type="entry name" value="ABC1_TM_sf"/>
</dbReference>
<proteinExistence type="predicted"/>
<evidence type="ECO:0000256" key="8">
    <source>
        <dbReference type="ARBA" id="ARBA00023136"/>
    </source>
</evidence>
<name>A0A9D1IZC4_9FIRM</name>
<dbReference type="EMBL" id="DVHH01000159">
    <property type="protein sequence ID" value="HIR55252.1"/>
    <property type="molecule type" value="Genomic_DNA"/>
</dbReference>
<dbReference type="GO" id="GO:0005886">
    <property type="term" value="C:plasma membrane"/>
    <property type="evidence" value="ECO:0007669"/>
    <property type="project" value="UniProtKB-SubCell"/>
</dbReference>
<evidence type="ECO:0000256" key="5">
    <source>
        <dbReference type="ARBA" id="ARBA00022741"/>
    </source>
</evidence>
<dbReference type="PANTHER" id="PTHR43394">
    <property type="entry name" value="ATP-DEPENDENT PERMEASE MDL1, MITOCHONDRIAL"/>
    <property type="match status" value="1"/>
</dbReference>
<dbReference type="Gene3D" id="1.20.1560.10">
    <property type="entry name" value="ABC transporter type 1, transmembrane domain"/>
    <property type="match status" value="1"/>
</dbReference>
<organism evidence="12 13">
    <name type="scientific">Candidatus Scatomorpha intestinigallinarum</name>
    <dbReference type="NCBI Taxonomy" id="2840923"/>
    <lineage>
        <taxon>Bacteria</taxon>
        <taxon>Bacillati</taxon>
        <taxon>Bacillota</taxon>
        <taxon>Clostridia</taxon>
        <taxon>Eubacteriales</taxon>
        <taxon>Candidatus Scatomorpha</taxon>
    </lineage>
</organism>
<dbReference type="SUPFAM" id="SSF90123">
    <property type="entry name" value="ABC transporter transmembrane region"/>
    <property type="match status" value="1"/>
</dbReference>
<feature type="transmembrane region" description="Helical" evidence="9">
    <location>
        <begin position="21"/>
        <end position="41"/>
    </location>
</feature>
<feature type="transmembrane region" description="Helical" evidence="9">
    <location>
        <begin position="160"/>
        <end position="179"/>
    </location>
</feature>
<evidence type="ECO:0000259" key="10">
    <source>
        <dbReference type="PROSITE" id="PS50893"/>
    </source>
</evidence>